<accession>A0A108U832</accession>
<reference evidence="2 3" key="1">
    <citation type="journal article" date="2014" name="Genome Announc.">
        <title>Draft Genome Sequence of Lysobacter capsici AZ78, a Bacterium Antagonistic to Plant-Pathogenic Oomycetes.</title>
        <authorList>
            <person name="Puopolo G."/>
            <person name="Sonego P."/>
            <person name="Engelen K."/>
            <person name="Pertot I."/>
        </authorList>
    </citation>
    <scope>NUCLEOTIDE SEQUENCE [LARGE SCALE GENOMIC DNA]</scope>
    <source>
        <strain evidence="2 3">AZ78</strain>
    </source>
</reference>
<dbReference type="EMBL" id="JAJA02000001">
    <property type="protein sequence ID" value="KWS04284.1"/>
    <property type="molecule type" value="Genomic_DNA"/>
</dbReference>
<evidence type="ECO:0000313" key="3">
    <source>
        <dbReference type="Proteomes" id="UP000023435"/>
    </source>
</evidence>
<feature type="compositionally biased region" description="Basic and acidic residues" evidence="1">
    <location>
        <begin position="40"/>
        <end position="50"/>
    </location>
</feature>
<keyword evidence="3" id="KW-1185">Reference proteome</keyword>
<organism evidence="2 3">
    <name type="scientific">Lysobacter capsici AZ78</name>
    <dbReference type="NCBI Taxonomy" id="1444315"/>
    <lineage>
        <taxon>Bacteria</taxon>
        <taxon>Pseudomonadati</taxon>
        <taxon>Pseudomonadota</taxon>
        <taxon>Gammaproteobacteria</taxon>
        <taxon>Lysobacterales</taxon>
        <taxon>Lysobacteraceae</taxon>
        <taxon>Lysobacter</taxon>
    </lineage>
</organism>
<gene>
    <name evidence="2" type="ORF">AZ78_1833</name>
</gene>
<evidence type="ECO:0000256" key="1">
    <source>
        <dbReference type="SAM" id="MobiDB-lite"/>
    </source>
</evidence>
<dbReference type="Proteomes" id="UP000023435">
    <property type="component" value="Unassembled WGS sequence"/>
</dbReference>
<comment type="caution">
    <text evidence="2">The sequence shown here is derived from an EMBL/GenBank/DDBJ whole genome shotgun (WGS) entry which is preliminary data.</text>
</comment>
<evidence type="ECO:0000313" key="2">
    <source>
        <dbReference type="EMBL" id="KWS04284.1"/>
    </source>
</evidence>
<protein>
    <submittedName>
        <fullName evidence="2">Uncharacterized protein</fullName>
    </submittedName>
</protein>
<proteinExistence type="predicted"/>
<dbReference type="AlphaFoldDB" id="A0A108U832"/>
<sequence>MRGRCRPGGGRDRDRGLNNKSLYADEAIDTPAGRRQTVAIHRDRQRDRPFEAGATQGGASRVKVPIPAARLMASVGRWLRSALCRALATCELGGPVHFG</sequence>
<feature type="region of interest" description="Disordered" evidence="1">
    <location>
        <begin position="1"/>
        <end position="59"/>
    </location>
</feature>
<name>A0A108U832_9GAMM</name>